<keyword evidence="2" id="KW-1185">Reference proteome</keyword>
<proteinExistence type="predicted"/>
<dbReference type="AlphaFoldDB" id="A0A087UZE4"/>
<dbReference type="Proteomes" id="UP000054359">
    <property type="component" value="Unassembled WGS sequence"/>
</dbReference>
<gene>
    <name evidence="1" type="ORF">X975_07280</name>
</gene>
<protein>
    <submittedName>
        <fullName evidence="1">Metalloendopeptidase OMA1, mitochondrial</fullName>
    </submittedName>
</protein>
<evidence type="ECO:0000313" key="2">
    <source>
        <dbReference type="Proteomes" id="UP000054359"/>
    </source>
</evidence>
<feature type="non-terminal residue" evidence="1">
    <location>
        <position position="153"/>
    </location>
</feature>
<sequence length="153" mass="18232">MLFLKCSSFLLDKSHISLSIFHRSSNHQIKSIFSIISARMRENCCIKIANRNFINRNRNTLLNHGKLYCRVTSKDQNLCFAEKILKYSQCSRYFHTSERRNVHPVVWIVFRPLLKLVAVLTGRGFRKWWRDLPSNKRKYFLNVIKENRKKIGS</sequence>
<reference evidence="1 2" key="1">
    <citation type="submission" date="2013-11" db="EMBL/GenBank/DDBJ databases">
        <title>Genome sequencing of Stegodyphus mimosarum.</title>
        <authorList>
            <person name="Bechsgaard J."/>
        </authorList>
    </citation>
    <scope>NUCLEOTIDE SEQUENCE [LARGE SCALE GENOMIC DNA]</scope>
</reference>
<name>A0A087UZE4_STEMI</name>
<dbReference type="STRING" id="407821.A0A087UZE4"/>
<accession>A0A087UZE4</accession>
<organism evidence="1 2">
    <name type="scientific">Stegodyphus mimosarum</name>
    <name type="common">African social velvet spider</name>
    <dbReference type="NCBI Taxonomy" id="407821"/>
    <lineage>
        <taxon>Eukaryota</taxon>
        <taxon>Metazoa</taxon>
        <taxon>Ecdysozoa</taxon>
        <taxon>Arthropoda</taxon>
        <taxon>Chelicerata</taxon>
        <taxon>Arachnida</taxon>
        <taxon>Araneae</taxon>
        <taxon>Araneomorphae</taxon>
        <taxon>Entelegynae</taxon>
        <taxon>Eresoidea</taxon>
        <taxon>Eresidae</taxon>
        <taxon>Stegodyphus</taxon>
    </lineage>
</organism>
<evidence type="ECO:0000313" key="1">
    <source>
        <dbReference type="EMBL" id="KFM82733.1"/>
    </source>
</evidence>
<dbReference type="OrthoDB" id="7464992at2759"/>
<dbReference type="EMBL" id="KK122447">
    <property type="protein sequence ID" value="KFM82733.1"/>
    <property type="molecule type" value="Genomic_DNA"/>
</dbReference>